<accession>A0A6L2NK30</accession>
<proteinExistence type="predicted"/>
<protein>
    <submittedName>
        <fullName evidence="2">Uncharacterized protein</fullName>
    </submittedName>
</protein>
<feature type="compositionally biased region" description="Pro residues" evidence="1">
    <location>
        <begin position="495"/>
        <end position="512"/>
    </location>
</feature>
<feature type="compositionally biased region" description="Basic and acidic residues" evidence="1">
    <location>
        <begin position="328"/>
        <end position="342"/>
    </location>
</feature>
<feature type="compositionally biased region" description="Low complexity" evidence="1">
    <location>
        <begin position="513"/>
        <end position="529"/>
    </location>
</feature>
<sequence>MAKHQRYLAGEEGSDPDSPTPKPAKANKKSKPSSPKADLRPPVTKPASSQQPKSKPAPAKSPEKKHKLVTETSDKPSLAKRSKPGLATKPHKPTSSLRLVDEFVDECILEKEPRFNDEEADIQRAVEESLNSVHDAPRGSLLPVVIRKPDSGKFQSLTEVRGKRKEKRRTPASTEPSGHAESHSIYAELGLTDSNSKFDKEVPSVVKVGAQDEGHVAPNLGVLTKGQAGSNPGDDAKPQHQSSPIVHVGPNLEHMDLEATDVSTQLHPEPMDEGFTATAYPNVQEILKLTVKEQVILEEPTSSTRTLSSLQHLAKDFSFGDLFFNDKPSKAENEKTTSKTKAESMGSVTIQQDTSTIPPMTTSRIGELEQIMANLIQDNEHLEERLDSHRPRLYTLENLDISQHVSKAVDEIVTDAVDWAIQALLWNRFRDLPEADMKEILHQRMWETNSYKAHKDHIMLYEALDKSINRYHTDELLTDLVEARKKKKKRHDSPKTPPRSPPHQPPPPPLPAGPFGTSRSPRASRSSQLPLPPSPPSTSQNDQSKSTVAPSSSKTAASAKYAAWTITNTRLRPSVS</sequence>
<reference evidence="2" key="1">
    <citation type="journal article" date="2019" name="Sci. Rep.">
        <title>Draft genome of Tanacetum cinerariifolium, the natural source of mosquito coil.</title>
        <authorList>
            <person name="Yamashiro T."/>
            <person name="Shiraishi A."/>
            <person name="Satake H."/>
            <person name="Nakayama K."/>
        </authorList>
    </citation>
    <scope>NUCLEOTIDE SEQUENCE</scope>
</reference>
<feature type="region of interest" description="Disordered" evidence="1">
    <location>
        <begin position="1"/>
        <end position="98"/>
    </location>
</feature>
<dbReference type="AlphaFoldDB" id="A0A6L2NK30"/>
<feature type="compositionally biased region" description="Low complexity" evidence="1">
    <location>
        <begin position="45"/>
        <end position="60"/>
    </location>
</feature>
<feature type="region of interest" description="Disordered" evidence="1">
    <location>
        <begin position="150"/>
        <end position="184"/>
    </location>
</feature>
<name>A0A6L2NK30_TANCI</name>
<gene>
    <name evidence="2" type="ORF">Tci_058328</name>
</gene>
<dbReference type="EMBL" id="BKCJ010009304">
    <property type="protein sequence ID" value="GEU86350.1"/>
    <property type="molecule type" value="Genomic_DNA"/>
</dbReference>
<organism evidence="2">
    <name type="scientific">Tanacetum cinerariifolium</name>
    <name type="common">Dalmatian daisy</name>
    <name type="synonym">Chrysanthemum cinerariifolium</name>
    <dbReference type="NCBI Taxonomy" id="118510"/>
    <lineage>
        <taxon>Eukaryota</taxon>
        <taxon>Viridiplantae</taxon>
        <taxon>Streptophyta</taxon>
        <taxon>Embryophyta</taxon>
        <taxon>Tracheophyta</taxon>
        <taxon>Spermatophyta</taxon>
        <taxon>Magnoliopsida</taxon>
        <taxon>eudicotyledons</taxon>
        <taxon>Gunneridae</taxon>
        <taxon>Pentapetalae</taxon>
        <taxon>asterids</taxon>
        <taxon>campanulids</taxon>
        <taxon>Asterales</taxon>
        <taxon>Asteraceae</taxon>
        <taxon>Asteroideae</taxon>
        <taxon>Anthemideae</taxon>
        <taxon>Anthemidinae</taxon>
        <taxon>Tanacetum</taxon>
    </lineage>
</organism>
<evidence type="ECO:0000256" key="1">
    <source>
        <dbReference type="SAM" id="MobiDB-lite"/>
    </source>
</evidence>
<comment type="caution">
    <text evidence="2">The sequence shown here is derived from an EMBL/GenBank/DDBJ whole genome shotgun (WGS) entry which is preliminary data.</text>
</comment>
<feature type="region of interest" description="Disordered" evidence="1">
    <location>
        <begin position="328"/>
        <end position="349"/>
    </location>
</feature>
<evidence type="ECO:0000313" key="2">
    <source>
        <dbReference type="EMBL" id="GEU86350.1"/>
    </source>
</evidence>
<feature type="region of interest" description="Disordered" evidence="1">
    <location>
        <begin position="483"/>
        <end position="559"/>
    </location>
</feature>
<feature type="compositionally biased region" description="Low complexity" evidence="1">
    <location>
        <begin position="537"/>
        <end position="559"/>
    </location>
</feature>